<dbReference type="AlphaFoldDB" id="G7YSS1"/>
<keyword evidence="2" id="KW-1185">Reference proteome</keyword>
<dbReference type="Proteomes" id="UP000008909">
    <property type="component" value="Unassembled WGS sequence"/>
</dbReference>
<reference key="2">
    <citation type="submission" date="2011-10" db="EMBL/GenBank/DDBJ databases">
        <title>The genome and transcriptome sequence of Clonorchis sinensis provide insights into the carcinogenic liver fluke.</title>
        <authorList>
            <person name="Wang X."/>
            <person name="Huang Y."/>
            <person name="Chen W."/>
            <person name="Liu H."/>
            <person name="Guo L."/>
            <person name="Chen Y."/>
            <person name="Luo F."/>
            <person name="Zhou W."/>
            <person name="Sun J."/>
            <person name="Mao Q."/>
            <person name="Liang P."/>
            <person name="Zhou C."/>
            <person name="Tian Y."/>
            <person name="Men J."/>
            <person name="Lv X."/>
            <person name="Huang L."/>
            <person name="Zhou J."/>
            <person name="Hu Y."/>
            <person name="Li R."/>
            <person name="Zhang F."/>
            <person name="Lei H."/>
            <person name="Li X."/>
            <person name="Hu X."/>
            <person name="Liang C."/>
            <person name="Xu J."/>
            <person name="Wu Z."/>
            <person name="Yu X."/>
        </authorList>
    </citation>
    <scope>NUCLEOTIDE SEQUENCE</scope>
    <source>
        <strain>Henan</strain>
    </source>
</reference>
<organism evidence="1 2">
    <name type="scientific">Clonorchis sinensis</name>
    <name type="common">Chinese liver fluke</name>
    <dbReference type="NCBI Taxonomy" id="79923"/>
    <lineage>
        <taxon>Eukaryota</taxon>
        <taxon>Metazoa</taxon>
        <taxon>Spiralia</taxon>
        <taxon>Lophotrochozoa</taxon>
        <taxon>Platyhelminthes</taxon>
        <taxon>Trematoda</taxon>
        <taxon>Digenea</taxon>
        <taxon>Opisthorchiida</taxon>
        <taxon>Opisthorchiata</taxon>
        <taxon>Opisthorchiidae</taxon>
        <taxon>Clonorchis</taxon>
    </lineage>
</organism>
<protein>
    <submittedName>
        <fullName evidence="1">Uncharacterized protein</fullName>
    </submittedName>
</protein>
<evidence type="ECO:0000313" key="1">
    <source>
        <dbReference type="EMBL" id="GAA56001.1"/>
    </source>
</evidence>
<reference evidence="1" key="1">
    <citation type="journal article" date="2011" name="Genome Biol.">
        <title>The draft genome of the carcinogenic human liver fluke Clonorchis sinensis.</title>
        <authorList>
            <person name="Wang X."/>
            <person name="Chen W."/>
            <person name="Huang Y."/>
            <person name="Sun J."/>
            <person name="Men J."/>
            <person name="Liu H."/>
            <person name="Luo F."/>
            <person name="Guo L."/>
            <person name="Lv X."/>
            <person name="Deng C."/>
            <person name="Zhou C."/>
            <person name="Fan Y."/>
            <person name="Li X."/>
            <person name="Huang L."/>
            <person name="Hu Y."/>
            <person name="Liang C."/>
            <person name="Hu X."/>
            <person name="Xu J."/>
            <person name="Yu X."/>
        </authorList>
    </citation>
    <scope>NUCLEOTIDE SEQUENCE [LARGE SCALE GENOMIC DNA]</scope>
    <source>
        <strain evidence="1">Henan</strain>
    </source>
</reference>
<name>G7YSS1_CLOSI</name>
<dbReference type="EMBL" id="DF144133">
    <property type="protein sequence ID" value="GAA56001.1"/>
    <property type="molecule type" value="Genomic_DNA"/>
</dbReference>
<proteinExistence type="predicted"/>
<accession>G7YSS1</accession>
<evidence type="ECO:0000313" key="2">
    <source>
        <dbReference type="Proteomes" id="UP000008909"/>
    </source>
</evidence>
<gene>
    <name evidence="1" type="ORF">CLF_109594</name>
</gene>
<sequence length="119" mass="14266">MAWRKILVPCRIVRKFVFPEERTLIKWLSSFFCEKRMRSECIQWKLVCEVCTTMRSGRRQRIRRFQSYDDNLKVKWKTVTQNTTPHHERWLSDICVPSDSCHKVVESEGCPATAIWSVE</sequence>